<comment type="caution">
    <text evidence="1">The sequence shown here is derived from an EMBL/GenBank/DDBJ whole genome shotgun (WGS) entry which is preliminary data.</text>
</comment>
<protein>
    <recommendedName>
        <fullName evidence="3">Amine oxidase</fullName>
    </recommendedName>
</protein>
<evidence type="ECO:0000313" key="2">
    <source>
        <dbReference type="Proteomes" id="UP000654075"/>
    </source>
</evidence>
<name>A0A813EAU3_POLGL</name>
<keyword evidence="2" id="KW-1185">Reference proteome</keyword>
<gene>
    <name evidence="1" type="ORF">PGLA1383_LOCUS14235</name>
</gene>
<dbReference type="EMBL" id="CAJNNV010008077">
    <property type="protein sequence ID" value="CAE8595731.1"/>
    <property type="molecule type" value="Genomic_DNA"/>
</dbReference>
<proteinExistence type="predicted"/>
<dbReference type="AlphaFoldDB" id="A0A813EAU3"/>
<evidence type="ECO:0008006" key="3">
    <source>
        <dbReference type="Google" id="ProtNLM"/>
    </source>
</evidence>
<organism evidence="1 2">
    <name type="scientific">Polarella glacialis</name>
    <name type="common">Dinoflagellate</name>
    <dbReference type="NCBI Taxonomy" id="89957"/>
    <lineage>
        <taxon>Eukaryota</taxon>
        <taxon>Sar</taxon>
        <taxon>Alveolata</taxon>
        <taxon>Dinophyceae</taxon>
        <taxon>Suessiales</taxon>
        <taxon>Suessiaceae</taxon>
        <taxon>Polarella</taxon>
    </lineage>
</organism>
<dbReference type="Proteomes" id="UP000654075">
    <property type="component" value="Unassembled WGS sequence"/>
</dbReference>
<reference evidence="1" key="1">
    <citation type="submission" date="2021-02" db="EMBL/GenBank/DDBJ databases">
        <authorList>
            <person name="Dougan E. K."/>
            <person name="Rhodes N."/>
            <person name="Thang M."/>
            <person name="Chan C."/>
        </authorList>
    </citation>
    <scope>NUCLEOTIDE SEQUENCE</scope>
</reference>
<accession>A0A813EAU3</accession>
<sequence>MLYFLECFELAKSASHPSPPGGGALQVEGTVEFALRKPKWQEGVNYAPGTRAGMAFEQGYDGSRQACLADLTATTIAWEHVPNIILFTSIPLNTDKAGVTAILTPVPRVTHLRSSVEGIPAQFVINLYTTWIWVGGTISKTGA</sequence>
<evidence type="ECO:0000313" key="1">
    <source>
        <dbReference type="EMBL" id="CAE8595731.1"/>
    </source>
</evidence>